<comment type="similarity">
    <text evidence="4">Belongs to the copper transporter (Ctr) (TC 1.A.56) family. SLC31A subfamily.</text>
</comment>
<evidence type="ECO:0000256" key="3">
    <source>
        <dbReference type="ARBA" id="ARBA00023136"/>
    </source>
</evidence>
<dbReference type="AlphaFoldDB" id="A0A4U7KKX1"/>
<evidence type="ECO:0000256" key="4">
    <source>
        <dbReference type="RuleBase" id="RU367022"/>
    </source>
</evidence>
<gene>
    <name evidence="6" type="ORF">EX895_005880</name>
</gene>
<comment type="caution">
    <text evidence="6">The sequence shown here is derived from an EMBL/GenBank/DDBJ whole genome shotgun (WGS) entry which is preliminary data.</text>
</comment>
<dbReference type="RefSeq" id="XP_029736785.1">
    <property type="nucleotide sequence ID" value="XM_029886472.1"/>
</dbReference>
<feature type="region of interest" description="Disordered" evidence="5">
    <location>
        <begin position="106"/>
        <end position="126"/>
    </location>
</feature>
<keyword evidence="4" id="KW-0186">Copper</keyword>
<protein>
    <recommendedName>
        <fullName evidence="4">Copper transport protein</fullName>
    </recommendedName>
</protein>
<dbReference type="PANTHER" id="PTHR12483">
    <property type="entry name" value="SOLUTE CARRIER FAMILY 31 COPPER TRANSPORTERS"/>
    <property type="match status" value="1"/>
</dbReference>
<dbReference type="KEGG" id="sgra:EX895_005880"/>
<keyword evidence="4" id="KW-0187">Copper transport</keyword>
<evidence type="ECO:0000256" key="5">
    <source>
        <dbReference type="SAM" id="MobiDB-lite"/>
    </source>
</evidence>
<dbReference type="InterPro" id="IPR007274">
    <property type="entry name" value="Cop_transporter"/>
</dbReference>
<dbReference type="GO" id="GO:0016020">
    <property type="term" value="C:membrane"/>
    <property type="evidence" value="ECO:0007669"/>
    <property type="project" value="UniProtKB-SubCell"/>
</dbReference>
<reference evidence="6 7" key="1">
    <citation type="submission" date="2019-05" db="EMBL/GenBank/DDBJ databases">
        <title>Sporisorium graminicola CBS 10092 draft sequencing and annotation.</title>
        <authorList>
            <person name="Solano-Gonzalez S."/>
            <person name="Caddick M.X."/>
            <person name="Darby A."/>
        </authorList>
    </citation>
    <scope>NUCLEOTIDE SEQUENCE [LARGE SCALE GENOMIC DNA]</scope>
    <source>
        <strain evidence="6 7">CBS 10092</strain>
    </source>
</reference>
<keyword evidence="2 4" id="KW-1133">Transmembrane helix</keyword>
<comment type="subcellular location">
    <subcellularLocation>
        <location evidence="4">Membrane</location>
        <topology evidence="4">Multi-pass membrane protein</topology>
    </subcellularLocation>
</comment>
<accession>A0A4U7KKX1</accession>
<dbReference type="GeneID" id="40728775"/>
<organism evidence="6 7">
    <name type="scientific">Sporisorium graminicola</name>
    <dbReference type="NCBI Taxonomy" id="280036"/>
    <lineage>
        <taxon>Eukaryota</taxon>
        <taxon>Fungi</taxon>
        <taxon>Dikarya</taxon>
        <taxon>Basidiomycota</taxon>
        <taxon>Ustilaginomycotina</taxon>
        <taxon>Ustilaginomycetes</taxon>
        <taxon>Ustilaginales</taxon>
        <taxon>Ustilaginaceae</taxon>
        <taxon>Sporisorium</taxon>
    </lineage>
</organism>
<evidence type="ECO:0000256" key="1">
    <source>
        <dbReference type="ARBA" id="ARBA00022692"/>
    </source>
</evidence>
<keyword evidence="1 4" id="KW-0812">Transmembrane</keyword>
<sequence length="235" mass="25293">MNHGGVDHGGHGGMDHGGHGDMDHGGMGDGCKMNMVWNWDTTGICILTSSWRITTPFSLYLSLTFIAFSAVLYEWLRLYIRRLDALLAGSSSAMAGATHRRRASLMLPTTNPGSASSSSSGAAGITDRRSINNSKRRSASSSSSSLLGLDRQSGRGKWIKPLETSRRTQIWRSSLYAISIGISFVLMLISMTFNAYVIAAIVVGAGLGHYWFNRDLPSTSLLTGSADDKGLACHM</sequence>
<dbReference type="Pfam" id="PF04145">
    <property type="entry name" value="Ctr"/>
    <property type="match status" value="1"/>
</dbReference>
<dbReference type="GO" id="GO:0005375">
    <property type="term" value="F:copper ion transmembrane transporter activity"/>
    <property type="evidence" value="ECO:0007669"/>
    <property type="project" value="UniProtKB-UniRule"/>
</dbReference>
<name>A0A4U7KKX1_9BASI</name>
<dbReference type="EMBL" id="SRRM01000021">
    <property type="protein sequence ID" value="TKY84800.1"/>
    <property type="molecule type" value="Genomic_DNA"/>
</dbReference>
<evidence type="ECO:0000313" key="6">
    <source>
        <dbReference type="EMBL" id="TKY84800.1"/>
    </source>
</evidence>
<dbReference type="OrthoDB" id="161814at2759"/>
<proteinExistence type="inferred from homology"/>
<dbReference type="Proteomes" id="UP000306050">
    <property type="component" value="Chromosome SGRAM_8"/>
</dbReference>
<keyword evidence="4" id="KW-0813">Transport</keyword>
<dbReference type="PANTHER" id="PTHR12483:SF115">
    <property type="entry name" value="COPPER TRANSPORT PROTEIN"/>
    <property type="match status" value="1"/>
</dbReference>
<feature type="transmembrane region" description="Helical" evidence="4">
    <location>
        <begin position="170"/>
        <end position="189"/>
    </location>
</feature>
<feature type="compositionally biased region" description="Low complexity" evidence="5">
    <location>
        <begin position="113"/>
        <end position="124"/>
    </location>
</feature>
<evidence type="ECO:0000313" key="7">
    <source>
        <dbReference type="Proteomes" id="UP000306050"/>
    </source>
</evidence>
<feature type="transmembrane region" description="Helical" evidence="4">
    <location>
        <begin position="57"/>
        <end position="76"/>
    </location>
</feature>
<evidence type="ECO:0000256" key="2">
    <source>
        <dbReference type="ARBA" id="ARBA00022989"/>
    </source>
</evidence>
<keyword evidence="3 4" id="KW-0472">Membrane</keyword>
<keyword evidence="7" id="KW-1185">Reference proteome</keyword>
<keyword evidence="4" id="KW-0406">Ion transport</keyword>